<dbReference type="Proteomes" id="UP000011115">
    <property type="component" value="Unassembled WGS sequence"/>
</dbReference>
<reference evidence="1" key="2">
    <citation type="submission" date="2015-06" db="UniProtKB">
        <authorList>
            <consortium name="EnsemblPlants"/>
        </authorList>
    </citation>
    <scope>IDENTIFICATION</scope>
    <source>
        <strain evidence="1">DM1-3 516 R44</strain>
    </source>
</reference>
<dbReference type="HOGENOM" id="CLU_2337671_0_0_1"/>
<dbReference type="AlphaFoldDB" id="M1CR29"/>
<dbReference type="OrthoDB" id="1418352at2759"/>
<reference evidence="2" key="1">
    <citation type="journal article" date="2011" name="Nature">
        <title>Genome sequence and analysis of the tuber crop potato.</title>
        <authorList>
            <consortium name="The Potato Genome Sequencing Consortium"/>
        </authorList>
    </citation>
    <scope>NUCLEOTIDE SEQUENCE [LARGE SCALE GENOMIC DNA]</scope>
    <source>
        <strain evidence="2">cv. DM1-3 516 R44</strain>
    </source>
</reference>
<evidence type="ECO:0000313" key="2">
    <source>
        <dbReference type="Proteomes" id="UP000011115"/>
    </source>
</evidence>
<evidence type="ECO:0000313" key="1">
    <source>
        <dbReference type="EnsemblPlants" id="PGSC0003DMT400072855"/>
    </source>
</evidence>
<gene>
    <name evidence="1" type="primary">LOC102584171</name>
</gene>
<sequence length="98" mass="11319">MTRFVSSTSFWFWFREGLLEEKLLMPMVPRNTKIVTTPHKMSLYSPQFELSLGDLFLRRSLSLLKVHAGFTFVSSAWSGLWFTKISVLLPSQLNGFSL</sequence>
<name>M1CR29_SOLTU</name>
<dbReference type="ExpressionAtlas" id="M1CR29">
    <property type="expression patterns" value="baseline"/>
</dbReference>
<organism evidence="1 2">
    <name type="scientific">Solanum tuberosum</name>
    <name type="common">Potato</name>
    <dbReference type="NCBI Taxonomy" id="4113"/>
    <lineage>
        <taxon>Eukaryota</taxon>
        <taxon>Viridiplantae</taxon>
        <taxon>Streptophyta</taxon>
        <taxon>Embryophyta</taxon>
        <taxon>Tracheophyta</taxon>
        <taxon>Spermatophyta</taxon>
        <taxon>Magnoliopsida</taxon>
        <taxon>eudicotyledons</taxon>
        <taxon>Gunneridae</taxon>
        <taxon>Pentapetalae</taxon>
        <taxon>asterids</taxon>
        <taxon>lamiids</taxon>
        <taxon>Solanales</taxon>
        <taxon>Solanaceae</taxon>
        <taxon>Solanoideae</taxon>
        <taxon>Solaneae</taxon>
        <taxon>Solanum</taxon>
    </lineage>
</organism>
<proteinExistence type="predicted"/>
<dbReference type="EnsemblPlants" id="PGSC0003DMT400072855">
    <property type="protein sequence ID" value="PGSC0003DMT400072855"/>
    <property type="gene ID" value="PGSC0003DMG400028342"/>
</dbReference>
<keyword evidence="2" id="KW-1185">Reference proteome</keyword>
<dbReference type="Gramene" id="PGSC0003DMT400072855">
    <property type="protein sequence ID" value="PGSC0003DMT400072855"/>
    <property type="gene ID" value="PGSC0003DMG400028342"/>
</dbReference>
<accession>M1CR29</accession>
<protein>
    <submittedName>
        <fullName evidence="1">26S proteasome subunit S9</fullName>
    </submittedName>
</protein>